<dbReference type="AlphaFoldDB" id="A0AAI8Z023"/>
<feature type="compositionally biased region" description="Low complexity" evidence="1">
    <location>
        <begin position="182"/>
        <end position="203"/>
    </location>
</feature>
<proteinExistence type="predicted"/>
<accession>A0AAI8Z023</accession>
<feature type="signal peptide" evidence="2">
    <location>
        <begin position="1"/>
        <end position="19"/>
    </location>
</feature>
<dbReference type="PANTHER" id="PTHR13593:SF146">
    <property type="entry name" value="PLC-LIKE PHOSPHODIESTERASE"/>
    <property type="match status" value="1"/>
</dbReference>
<dbReference type="SUPFAM" id="SSF51695">
    <property type="entry name" value="PLC-like phosphodiesterases"/>
    <property type="match status" value="1"/>
</dbReference>
<keyword evidence="2" id="KW-0732">Signal</keyword>
<comment type="caution">
    <text evidence="3">The sequence shown here is derived from an EMBL/GenBank/DDBJ whole genome shotgun (WGS) entry which is preliminary data.</text>
</comment>
<gene>
    <name evidence="3" type="ORF">LECACI_7A005125</name>
</gene>
<dbReference type="GO" id="GO:0006629">
    <property type="term" value="P:lipid metabolic process"/>
    <property type="evidence" value="ECO:0007669"/>
    <property type="project" value="InterPro"/>
</dbReference>
<dbReference type="PANTHER" id="PTHR13593">
    <property type="match status" value="1"/>
</dbReference>
<sequence>MYLSSAVLVSFGLVSFTTAATAPERRVQVCNGHAEFCDRKYSNVSLIGTHDSAFVGSILDPRINQEKTVTQQLDAGIRFLQAQTHLRADDDNDNDNDSGIALCHTSCALKDAGPLETYLSTIKTWLDAHPDDVVTLLLTNGDGIDIARFGAAFHTTGLAAYAYTPPSSLPPPNPLRFLAHLTPPSSQTPPAASSSSTTSSSSPTPIPPPPPPPPPLPYRTSSLSEFLYFFETPYDTTDRPQVLPPNALSTAAPPKPPPPPEGRMYIVKSLF</sequence>
<feature type="region of interest" description="Disordered" evidence="1">
    <location>
        <begin position="172"/>
        <end position="220"/>
    </location>
</feature>
<evidence type="ECO:0000313" key="3">
    <source>
        <dbReference type="EMBL" id="CAK4028156.1"/>
    </source>
</evidence>
<feature type="compositionally biased region" description="Pro residues" evidence="1">
    <location>
        <begin position="204"/>
        <end position="217"/>
    </location>
</feature>
<keyword evidence="4" id="KW-1185">Reference proteome</keyword>
<dbReference type="Pfam" id="PF26146">
    <property type="entry name" value="PI-PLC_X"/>
    <property type="match status" value="1"/>
</dbReference>
<evidence type="ECO:0000313" key="4">
    <source>
        <dbReference type="Proteomes" id="UP001296104"/>
    </source>
</evidence>
<dbReference type="GO" id="GO:0008081">
    <property type="term" value="F:phosphoric diester hydrolase activity"/>
    <property type="evidence" value="ECO:0007669"/>
    <property type="project" value="InterPro"/>
</dbReference>
<feature type="region of interest" description="Disordered" evidence="1">
    <location>
        <begin position="235"/>
        <end position="263"/>
    </location>
</feature>
<dbReference type="InterPro" id="IPR017946">
    <property type="entry name" value="PLC-like_Pdiesterase_TIM-brl"/>
</dbReference>
<dbReference type="EMBL" id="CAVMBE010000032">
    <property type="protein sequence ID" value="CAK4028156.1"/>
    <property type="molecule type" value="Genomic_DNA"/>
</dbReference>
<dbReference type="Proteomes" id="UP001296104">
    <property type="component" value="Unassembled WGS sequence"/>
</dbReference>
<evidence type="ECO:0000256" key="1">
    <source>
        <dbReference type="SAM" id="MobiDB-lite"/>
    </source>
</evidence>
<feature type="chain" id="PRO_5042511142" evidence="2">
    <location>
        <begin position="20"/>
        <end position="271"/>
    </location>
</feature>
<organism evidence="3 4">
    <name type="scientific">Lecanosticta acicola</name>
    <dbReference type="NCBI Taxonomy" id="111012"/>
    <lineage>
        <taxon>Eukaryota</taxon>
        <taxon>Fungi</taxon>
        <taxon>Dikarya</taxon>
        <taxon>Ascomycota</taxon>
        <taxon>Pezizomycotina</taxon>
        <taxon>Dothideomycetes</taxon>
        <taxon>Dothideomycetidae</taxon>
        <taxon>Mycosphaerellales</taxon>
        <taxon>Mycosphaerellaceae</taxon>
        <taxon>Lecanosticta</taxon>
    </lineage>
</organism>
<dbReference type="InterPro" id="IPR051057">
    <property type="entry name" value="PI-PLC_domain"/>
</dbReference>
<evidence type="ECO:0000256" key="2">
    <source>
        <dbReference type="SAM" id="SignalP"/>
    </source>
</evidence>
<dbReference type="Gene3D" id="3.20.20.190">
    <property type="entry name" value="Phosphatidylinositol (PI) phosphodiesterase"/>
    <property type="match status" value="1"/>
</dbReference>
<reference evidence="3" key="1">
    <citation type="submission" date="2023-11" db="EMBL/GenBank/DDBJ databases">
        <authorList>
            <person name="Alioto T."/>
            <person name="Alioto T."/>
            <person name="Gomez Garrido J."/>
        </authorList>
    </citation>
    <scope>NUCLEOTIDE SEQUENCE</scope>
</reference>
<protein>
    <submittedName>
        <fullName evidence="3">PLC-like phosphodiesterase</fullName>
    </submittedName>
</protein>
<name>A0AAI8Z023_9PEZI</name>